<dbReference type="SMART" id="SM00347">
    <property type="entry name" value="HTH_MARR"/>
    <property type="match status" value="1"/>
</dbReference>
<dbReference type="SUPFAM" id="SSF46785">
    <property type="entry name" value="Winged helix' DNA-binding domain"/>
    <property type="match status" value="1"/>
</dbReference>
<dbReference type="Proteomes" id="UP000293142">
    <property type="component" value="Unassembled WGS sequence"/>
</dbReference>
<dbReference type="PROSITE" id="PS50995">
    <property type="entry name" value="HTH_MARR_2"/>
    <property type="match status" value="1"/>
</dbReference>
<organism evidence="3 4">
    <name type="scientific">Paenibacillus thalictri</name>
    <dbReference type="NCBI Taxonomy" id="2527873"/>
    <lineage>
        <taxon>Bacteria</taxon>
        <taxon>Bacillati</taxon>
        <taxon>Bacillota</taxon>
        <taxon>Bacilli</taxon>
        <taxon>Bacillales</taxon>
        <taxon>Paenibacillaceae</taxon>
        <taxon>Paenibacillus</taxon>
    </lineage>
</organism>
<dbReference type="GO" id="GO:0003677">
    <property type="term" value="F:DNA binding"/>
    <property type="evidence" value="ECO:0007669"/>
    <property type="project" value="UniProtKB-KW"/>
</dbReference>
<reference evidence="3 4" key="1">
    <citation type="submission" date="2019-02" db="EMBL/GenBank/DDBJ databases">
        <title>Paenibacillus sp. nov., isolated from surface-sterilized tissue of Thalictrum simplex L.</title>
        <authorList>
            <person name="Tuo L."/>
        </authorList>
    </citation>
    <scope>NUCLEOTIDE SEQUENCE [LARGE SCALE GENOMIC DNA]</scope>
    <source>
        <strain evidence="3 4">N2SHLJ1</strain>
    </source>
</reference>
<keyword evidence="4" id="KW-1185">Reference proteome</keyword>
<evidence type="ECO:0000259" key="2">
    <source>
        <dbReference type="PROSITE" id="PS50995"/>
    </source>
</evidence>
<dbReference type="OrthoDB" id="327696at2"/>
<evidence type="ECO:0000256" key="1">
    <source>
        <dbReference type="ARBA" id="ARBA00023125"/>
    </source>
</evidence>
<dbReference type="Pfam" id="PF01047">
    <property type="entry name" value="MarR"/>
    <property type="match status" value="1"/>
</dbReference>
<comment type="caution">
    <text evidence="3">The sequence shown here is derived from an EMBL/GenBank/DDBJ whole genome shotgun (WGS) entry which is preliminary data.</text>
</comment>
<name>A0A4V2J331_9BACL</name>
<evidence type="ECO:0000313" key="4">
    <source>
        <dbReference type="Proteomes" id="UP000293142"/>
    </source>
</evidence>
<protein>
    <submittedName>
        <fullName evidence="3">MarR family transcriptional regulator</fullName>
    </submittedName>
</protein>
<accession>A0A4V2J331</accession>
<evidence type="ECO:0000313" key="3">
    <source>
        <dbReference type="EMBL" id="TBL69313.1"/>
    </source>
</evidence>
<feature type="domain" description="HTH marR-type" evidence="2">
    <location>
        <begin position="39"/>
        <end position="173"/>
    </location>
</feature>
<dbReference type="GO" id="GO:0006950">
    <property type="term" value="P:response to stress"/>
    <property type="evidence" value="ECO:0007669"/>
    <property type="project" value="TreeGrafter"/>
</dbReference>
<dbReference type="PANTHER" id="PTHR33164:SF57">
    <property type="entry name" value="MARR-FAMILY TRANSCRIPTIONAL REGULATOR"/>
    <property type="match status" value="1"/>
</dbReference>
<keyword evidence="1" id="KW-0238">DNA-binding</keyword>
<dbReference type="PRINTS" id="PR00598">
    <property type="entry name" value="HTHMARR"/>
</dbReference>
<proteinExistence type="predicted"/>
<dbReference type="Gene3D" id="1.10.10.10">
    <property type="entry name" value="Winged helix-like DNA-binding domain superfamily/Winged helix DNA-binding domain"/>
    <property type="match status" value="1"/>
</dbReference>
<dbReference type="InterPro" id="IPR039422">
    <property type="entry name" value="MarR/SlyA-like"/>
</dbReference>
<dbReference type="AlphaFoldDB" id="A0A4V2J331"/>
<sequence>MKSSVCCKKMIAIKRCVTYYCCSEIEKDGPFMEEPQLMTERFYSAFRQVQYLLRQQLQPHLNYNGLQLTRGQFYLLSHLFRRGPLMITELSEWMNVRPATMSPIVDRLEKHLLVTRNKDSKDRRIVYVGLTPNGKSLVQEMEVEWRQMLSEHLSRLTEQEQELVITLLEKFARES</sequence>
<gene>
    <name evidence="3" type="ORF">EYB31_36235</name>
</gene>
<dbReference type="InterPro" id="IPR036390">
    <property type="entry name" value="WH_DNA-bd_sf"/>
</dbReference>
<dbReference type="EMBL" id="SIRE01000039">
    <property type="protein sequence ID" value="TBL69313.1"/>
    <property type="molecule type" value="Genomic_DNA"/>
</dbReference>
<dbReference type="InterPro" id="IPR036388">
    <property type="entry name" value="WH-like_DNA-bd_sf"/>
</dbReference>
<dbReference type="GO" id="GO:0003700">
    <property type="term" value="F:DNA-binding transcription factor activity"/>
    <property type="evidence" value="ECO:0007669"/>
    <property type="project" value="InterPro"/>
</dbReference>
<dbReference type="InterPro" id="IPR000835">
    <property type="entry name" value="HTH_MarR-typ"/>
</dbReference>
<dbReference type="PANTHER" id="PTHR33164">
    <property type="entry name" value="TRANSCRIPTIONAL REGULATOR, MARR FAMILY"/>
    <property type="match status" value="1"/>
</dbReference>